<organism evidence="14 15">
    <name type="scientific">Thermobifida fusca TM51</name>
    <dbReference type="NCBI Taxonomy" id="1169414"/>
    <lineage>
        <taxon>Bacteria</taxon>
        <taxon>Bacillati</taxon>
        <taxon>Actinomycetota</taxon>
        <taxon>Actinomycetes</taxon>
        <taxon>Streptosporangiales</taxon>
        <taxon>Nocardiopsidaceae</taxon>
        <taxon>Thermobifida</taxon>
    </lineage>
</organism>
<feature type="transmembrane region" description="Helical" evidence="11">
    <location>
        <begin position="135"/>
        <end position="154"/>
    </location>
</feature>
<dbReference type="Proteomes" id="UP000014184">
    <property type="component" value="Unassembled WGS sequence"/>
</dbReference>
<comment type="similarity">
    <text evidence="10">Belongs to the ABC transporter superfamily. Siderophore-Fe(3+) uptake transporter (SIUT) (TC 3.A.1.21) family.</text>
</comment>
<keyword evidence="8 11" id="KW-1133">Transmembrane helix</keyword>
<feature type="transmembrane region" description="Helical" evidence="11">
    <location>
        <begin position="238"/>
        <end position="265"/>
    </location>
</feature>
<dbReference type="InterPro" id="IPR027417">
    <property type="entry name" value="P-loop_NTPase"/>
</dbReference>
<keyword evidence="3" id="KW-1003">Cell membrane</keyword>
<dbReference type="AlphaFoldDB" id="A0A9P2TCG3"/>
<dbReference type="InterPro" id="IPR003593">
    <property type="entry name" value="AAA+_ATPase"/>
</dbReference>
<comment type="caution">
    <text evidence="14">The sequence shown here is derived from an EMBL/GenBank/DDBJ whole genome shotgun (WGS) entry which is preliminary data.</text>
</comment>
<dbReference type="InterPro" id="IPR017871">
    <property type="entry name" value="ABC_transporter-like_CS"/>
</dbReference>
<dbReference type="PROSITE" id="PS50893">
    <property type="entry name" value="ABC_TRANSPORTER_2"/>
    <property type="match status" value="1"/>
</dbReference>
<evidence type="ECO:0000256" key="4">
    <source>
        <dbReference type="ARBA" id="ARBA00022519"/>
    </source>
</evidence>
<dbReference type="GO" id="GO:0015421">
    <property type="term" value="F:ABC-type oligopeptide transporter activity"/>
    <property type="evidence" value="ECO:0007669"/>
    <property type="project" value="TreeGrafter"/>
</dbReference>
<dbReference type="Pfam" id="PF00664">
    <property type="entry name" value="ABC_membrane"/>
    <property type="match status" value="1"/>
</dbReference>
<dbReference type="GO" id="GO:0005524">
    <property type="term" value="F:ATP binding"/>
    <property type="evidence" value="ECO:0007669"/>
    <property type="project" value="UniProtKB-KW"/>
</dbReference>
<dbReference type="InterPro" id="IPR036640">
    <property type="entry name" value="ABC1_TM_sf"/>
</dbReference>
<name>A0A9P2TCG3_THEFU</name>
<evidence type="ECO:0000256" key="8">
    <source>
        <dbReference type="ARBA" id="ARBA00022989"/>
    </source>
</evidence>
<evidence type="ECO:0000313" key="14">
    <source>
        <dbReference type="EMBL" id="EOR71736.1"/>
    </source>
</evidence>
<keyword evidence="7" id="KW-0067">ATP-binding</keyword>
<dbReference type="InterPro" id="IPR011527">
    <property type="entry name" value="ABC1_TM_dom"/>
</dbReference>
<keyword evidence="2" id="KW-0813">Transport</keyword>
<feature type="transmembrane region" description="Helical" evidence="11">
    <location>
        <begin position="59"/>
        <end position="82"/>
    </location>
</feature>
<evidence type="ECO:0000256" key="10">
    <source>
        <dbReference type="ARBA" id="ARBA00023455"/>
    </source>
</evidence>
<feature type="transmembrane region" description="Helical" evidence="11">
    <location>
        <begin position="21"/>
        <end position="39"/>
    </location>
</feature>
<evidence type="ECO:0000256" key="6">
    <source>
        <dbReference type="ARBA" id="ARBA00022741"/>
    </source>
</evidence>
<dbReference type="InterPro" id="IPR003439">
    <property type="entry name" value="ABC_transporter-like_ATP-bd"/>
</dbReference>
<dbReference type="Gene3D" id="3.40.50.300">
    <property type="entry name" value="P-loop containing nucleotide triphosphate hydrolases"/>
    <property type="match status" value="1"/>
</dbReference>
<evidence type="ECO:0000256" key="9">
    <source>
        <dbReference type="ARBA" id="ARBA00023136"/>
    </source>
</evidence>
<feature type="domain" description="ABC transmembrane type-1" evidence="13">
    <location>
        <begin position="24"/>
        <end position="303"/>
    </location>
</feature>
<dbReference type="PROSITE" id="PS00211">
    <property type="entry name" value="ABC_TRANSPORTER_1"/>
    <property type="match status" value="1"/>
</dbReference>
<keyword evidence="4" id="KW-0997">Cell inner membrane</keyword>
<dbReference type="EMBL" id="AOSG01000028">
    <property type="protein sequence ID" value="EOR71736.1"/>
    <property type="molecule type" value="Genomic_DNA"/>
</dbReference>
<dbReference type="PANTHER" id="PTHR43394">
    <property type="entry name" value="ATP-DEPENDENT PERMEASE MDL1, MITOCHONDRIAL"/>
    <property type="match status" value="1"/>
</dbReference>
<dbReference type="SUPFAM" id="SSF90123">
    <property type="entry name" value="ABC transporter transmembrane region"/>
    <property type="match status" value="1"/>
</dbReference>
<keyword evidence="6" id="KW-0547">Nucleotide-binding</keyword>
<dbReference type="InterPro" id="IPR039421">
    <property type="entry name" value="Type_1_exporter"/>
</dbReference>
<dbReference type="Pfam" id="PF00005">
    <property type="entry name" value="ABC_tran"/>
    <property type="match status" value="1"/>
</dbReference>
<evidence type="ECO:0000256" key="11">
    <source>
        <dbReference type="SAM" id="Phobius"/>
    </source>
</evidence>
<comment type="subcellular location">
    <subcellularLocation>
        <location evidence="1">Cell inner membrane</location>
        <topology evidence="1">Multi-pass membrane protein</topology>
    </subcellularLocation>
</comment>
<dbReference type="FunFam" id="3.40.50.300:FF:000221">
    <property type="entry name" value="Multidrug ABC transporter ATP-binding protein"/>
    <property type="match status" value="1"/>
</dbReference>
<feature type="domain" description="ABC transporter" evidence="12">
    <location>
        <begin position="338"/>
        <end position="573"/>
    </location>
</feature>
<evidence type="ECO:0000256" key="3">
    <source>
        <dbReference type="ARBA" id="ARBA00022475"/>
    </source>
</evidence>
<accession>A0A9P2TCG3</accession>
<evidence type="ECO:0000259" key="13">
    <source>
        <dbReference type="PROSITE" id="PS50929"/>
    </source>
</evidence>
<reference evidence="14 15" key="1">
    <citation type="journal article" date="2013" name="Genome Announc.">
        <title>Draft Genome Sequence of the Lignocellulose Decomposer Thermobifida fusca Strain TM51.</title>
        <authorList>
            <person name="Toth A."/>
            <person name="Barna T."/>
            <person name="Nagy I."/>
            <person name="Horvath B."/>
            <person name="Nagy I."/>
            <person name="Tancsics A."/>
            <person name="Kriszt B."/>
            <person name="Baka E."/>
            <person name="Fekete C."/>
            <person name="Kukolya J."/>
        </authorList>
    </citation>
    <scope>NUCLEOTIDE SEQUENCE [LARGE SCALE GENOMIC DNA]</scope>
    <source>
        <strain evidence="14 15">TM51</strain>
    </source>
</reference>
<keyword evidence="15" id="KW-1185">Reference proteome</keyword>
<keyword evidence="9 11" id="KW-0472">Membrane</keyword>
<dbReference type="PROSITE" id="PS50929">
    <property type="entry name" value="ABC_TM1F"/>
    <property type="match status" value="1"/>
</dbReference>
<evidence type="ECO:0000256" key="2">
    <source>
        <dbReference type="ARBA" id="ARBA00022448"/>
    </source>
</evidence>
<dbReference type="GO" id="GO:0016887">
    <property type="term" value="F:ATP hydrolysis activity"/>
    <property type="evidence" value="ECO:0007669"/>
    <property type="project" value="InterPro"/>
</dbReference>
<dbReference type="GO" id="GO:0005886">
    <property type="term" value="C:plasma membrane"/>
    <property type="evidence" value="ECO:0007669"/>
    <property type="project" value="UniProtKB-SubCell"/>
</dbReference>
<dbReference type="SMART" id="SM00382">
    <property type="entry name" value="AAA"/>
    <property type="match status" value="1"/>
</dbReference>
<dbReference type="Gene3D" id="1.20.1560.10">
    <property type="entry name" value="ABC transporter type 1, transmembrane domain"/>
    <property type="match status" value="1"/>
</dbReference>
<protein>
    <submittedName>
        <fullName evidence="14">ABC-type multidrug transport system ATPase and permease</fullName>
    </submittedName>
</protein>
<gene>
    <name evidence="14" type="ORF">TM51_06122</name>
</gene>
<dbReference type="SUPFAM" id="SSF52540">
    <property type="entry name" value="P-loop containing nucleoside triphosphate hydrolases"/>
    <property type="match status" value="1"/>
</dbReference>
<evidence type="ECO:0000256" key="1">
    <source>
        <dbReference type="ARBA" id="ARBA00004429"/>
    </source>
</evidence>
<dbReference type="CDD" id="cd18551">
    <property type="entry name" value="ABC_6TM_LmrA_like"/>
    <property type="match status" value="1"/>
</dbReference>
<proteinExistence type="inferred from homology"/>
<evidence type="ECO:0000259" key="12">
    <source>
        <dbReference type="PROSITE" id="PS50893"/>
    </source>
</evidence>
<feature type="transmembrane region" description="Helical" evidence="11">
    <location>
        <begin position="160"/>
        <end position="182"/>
    </location>
</feature>
<evidence type="ECO:0000313" key="15">
    <source>
        <dbReference type="Proteomes" id="UP000014184"/>
    </source>
</evidence>
<keyword evidence="5 11" id="KW-0812">Transmembrane</keyword>
<evidence type="ECO:0000256" key="5">
    <source>
        <dbReference type="ARBA" id="ARBA00022692"/>
    </source>
</evidence>
<sequence>MPLSPPRSLRLLVAHLWPHRRAVAFGALLGLLGGIGTLAEPLVAMAVVDALGEGSPLGWLLALLTVLVVGGAALAGLSSYVLHRTAESMVAAARRRLVSHILLLRVPELDRLKPGDLLSRVTSDTTYIRSAAGQALVDSGSALLVAIGSIVLMAWIDLPLLLVCLAVIGVIGVGSAVMMPPIRRANERSQRAVGEVGALVERALGAFRTLKASSAERREISAAKAAVRTAWREGVRSAAWTAATNVAVVVTSQAAFLVVLGAGGARVAMGAIDVSELIAFLLYLMRLTGFVAQLAQAVSSLQSGLAAMRRIAEVEQLPVEHIGVPPRRTPAATSAASVSFTGVSFRYREDGPWTLRNVTLDVPAGGLTALVGPSGAGKTTLFSLVERFYDPHEGVVAIDGVDVRDIPLVRLRSMIGYVEQDAPILAGTLRDNLCFAAPHADEEEIRRVVELTRLTSLVERLPDGLDTQVGHRGTTLSGGERQRVAIARALLRRPRLLLLDEATSQLDATNETALRDVVVAIAKTTTVIIIAHRLSTVVDADRIAVVEGGRIRAVGRHTDLLLIDDLYRELIEAQLLAS</sequence>
<dbReference type="PANTHER" id="PTHR43394:SF1">
    <property type="entry name" value="ATP-BINDING CASSETTE SUB-FAMILY B MEMBER 10, MITOCHONDRIAL"/>
    <property type="match status" value="1"/>
</dbReference>
<evidence type="ECO:0000256" key="7">
    <source>
        <dbReference type="ARBA" id="ARBA00022840"/>
    </source>
</evidence>